<accession>A0A815HFG9</accession>
<dbReference type="AlphaFoldDB" id="A0A815HFG9"/>
<evidence type="ECO:0000256" key="2">
    <source>
        <dbReference type="ARBA" id="ARBA00009743"/>
    </source>
</evidence>
<gene>
    <name evidence="11" type="ORF">KQP761_LOCUS7266</name>
</gene>
<dbReference type="EMBL" id="CAJNOW010002453">
    <property type="protein sequence ID" value="CAF1351600.1"/>
    <property type="molecule type" value="Genomic_DNA"/>
</dbReference>
<feature type="domain" description="Ricin B lectin" evidence="10">
    <location>
        <begin position="299"/>
        <end position="438"/>
    </location>
</feature>
<dbReference type="SUPFAM" id="SSF50370">
    <property type="entry name" value="Ricin B-like lectins"/>
    <property type="match status" value="2"/>
</dbReference>
<evidence type="ECO:0000256" key="5">
    <source>
        <dbReference type="ARBA" id="ARBA00022801"/>
    </source>
</evidence>
<dbReference type="Proteomes" id="UP000663834">
    <property type="component" value="Unassembled WGS sequence"/>
</dbReference>
<dbReference type="Gene3D" id="2.80.10.50">
    <property type="match status" value="2"/>
</dbReference>
<dbReference type="FunFam" id="2.60.40.1180:FF:000008">
    <property type="entry name" value="Alpha-galactosidase"/>
    <property type="match status" value="1"/>
</dbReference>
<dbReference type="InterPro" id="IPR002241">
    <property type="entry name" value="Glyco_hydro_27"/>
</dbReference>
<dbReference type="Gene3D" id="2.60.40.1180">
    <property type="entry name" value="Golgi alpha-mannosidase II"/>
    <property type="match status" value="2"/>
</dbReference>
<feature type="chain" id="PRO_5032886137" description="Alpha-galactosidase" evidence="9">
    <location>
        <begin position="19"/>
        <end position="1012"/>
    </location>
</feature>
<dbReference type="PROSITE" id="PS00512">
    <property type="entry name" value="ALPHA_GALACTOSIDASE"/>
    <property type="match status" value="2"/>
</dbReference>
<dbReference type="EC" id="3.2.1.-" evidence="8"/>
<dbReference type="Pfam" id="PF17801">
    <property type="entry name" value="Melibiase_C"/>
    <property type="match status" value="2"/>
</dbReference>
<evidence type="ECO:0000256" key="8">
    <source>
        <dbReference type="RuleBase" id="RU361168"/>
    </source>
</evidence>
<dbReference type="PRINTS" id="PR00740">
    <property type="entry name" value="GLHYDRLASE27"/>
</dbReference>
<evidence type="ECO:0000256" key="7">
    <source>
        <dbReference type="ARBA" id="ARBA00023295"/>
    </source>
</evidence>
<evidence type="ECO:0000256" key="9">
    <source>
        <dbReference type="SAM" id="SignalP"/>
    </source>
</evidence>
<dbReference type="PROSITE" id="PS50231">
    <property type="entry name" value="RICIN_B_LECTIN"/>
    <property type="match status" value="2"/>
</dbReference>
<dbReference type="InterPro" id="IPR000111">
    <property type="entry name" value="Glyco_hydro_27/36_CS"/>
</dbReference>
<dbReference type="PANTHER" id="PTHR11452">
    <property type="entry name" value="ALPHA-GALACTOSIDASE/ALPHA-N-ACETYLGALACTOSAMINIDASE"/>
    <property type="match status" value="1"/>
</dbReference>
<dbReference type="CDD" id="cd14792">
    <property type="entry name" value="GH27"/>
    <property type="match status" value="2"/>
</dbReference>
<comment type="catalytic activity">
    <reaction evidence="1">
        <text>Hydrolysis of terminal, non-reducing alpha-D-galactose residues in alpha-D-galactosides, including galactose oligosaccharides, galactomannans and galactolipids.</text>
        <dbReference type="EC" id="3.2.1.22"/>
    </reaction>
</comment>
<keyword evidence="6 8" id="KW-1015">Disulfide bond</keyword>
<dbReference type="PANTHER" id="PTHR11452:SF75">
    <property type="entry name" value="ALPHA-GALACTOSIDASE MEL1"/>
    <property type="match status" value="1"/>
</dbReference>
<protein>
    <recommendedName>
        <fullName evidence="3 8">Alpha-galactosidase</fullName>
        <ecNumber evidence="8">3.2.1.-</ecNumber>
    </recommendedName>
</protein>
<dbReference type="SMART" id="SM00458">
    <property type="entry name" value="RICIN"/>
    <property type="match status" value="2"/>
</dbReference>
<evidence type="ECO:0000256" key="4">
    <source>
        <dbReference type="ARBA" id="ARBA00022729"/>
    </source>
</evidence>
<dbReference type="InterPro" id="IPR000772">
    <property type="entry name" value="Ricin_B_lectin"/>
</dbReference>
<dbReference type="InterPro" id="IPR013780">
    <property type="entry name" value="Glyco_hydro_b"/>
</dbReference>
<dbReference type="InterPro" id="IPR017853">
    <property type="entry name" value="GH"/>
</dbReference>
<keyword evidence="5 8" id="KW-0378">Hydrolase</keyword>
<dbReference type="SUPFAM" id="SSF51445">
    <property type="entry name" value="(Trans)glycosidases"/>
    <property type="match status" value="2"/>
</dbReference>
<dbReference type="InterPro" id="IPR041233">
    <property type="entry name" value="Melibiase_C"/>
</dbReference>
<dbReference type="Pfam" id="PF16499">
    <property type="entry name" value="Melibiase_2"/>
    <property type="match status" value="2"/>
</dbReference>
<feature type="domain" description="Ricin B lectin" evidence="10">
    <location>
        <begin position="774"/>
        <end position="913"/>
    </location>
</feature>
<dbReference type="Pfam" id="PF14200">
    <property type="entry name" value="RicinB_lectin_2"/>
    <property type="match status" value="2"/>
</dbReference>
<comment type="caution">
    <text evidence="11">The sequence shown here is derived from an EMBL/GenBank/DDBJ whole genome shotgun (WGS) entry which is preliminary data.</text>
</comment>
<evidence type="ECO:0000256" key="1">
    <source>
        <dbReference type="ARBA" id="ARBA00001255"/>
    </source>
</evidence>
<evidence type="ECO:0000313" key="11">
    <source>
        <dbReference type="EMBL" id="CAF1351600.1"/>
    </source>
</evidence>
<evidence type="ECO:0000256" key="3">
    <source>
        <dbReference type="ARBA" id="ARBA00012755"/>
    </source>
</evidence>
<evidence type="ECO:0000256" key="6">
    <source>
        <dbReference type="ARBA" id="ARBA00023157"/>
    </source>
</evidence>
<dbReference type="GO" id="GO:0005995">
    <property type="term" value="P:melibiose catabolic process"/>
    <property type="evidence" value="ECO:0007669"/>
    <property type="project" value="UniProtKB-ARBA"/>
</dbReference>
<comment type="subunit">
    <text evidence="8">Homodimer.</text>
</comment>
<dbReference type="CDD" id="cd00161">
    <property type="entry name" value="beta-trefoil_Ricin-like"/>
    <property type="match status" value="2"/>
</dbReference>
<evidence type="ECO:0000259" key="10">
    <source>
        <dbReference type="SMART" id="SM00458"/>
    </source>
</evidence>
<keyword evidence="7 8" id="KW-0326">Glycosidase</keyword>
<feature type="signal peptide" evidence="9">
    <location>
        <begin position="1"/>
        <end position="18"/>
    </location>
</feature>
<dbReference type="InterPro" id="IPR035992">
    <property type="entry name" value="Ricin_B-like_lectins"/>
</dbReference>
<dbReference type="SUPFAM" id="SSF51011">
    <property type="entry name" value="Glycosyl hydrolase domain"/>
    <property type="match status" value="2"/>
</dbReference>
<proteinExistence type="inferred from homology"/>
<dbReference type="GO" id="GO:0004557">
    <property type="term" value="F:alpha-galactosidase activity"/>
    <property type="evidence" value="ECO:0007669"/>
    <property type="project" value="UniProtKB-EC"/>
</dbReference>
<name>A0A815HFG9_9BILA</name>
<evidence type="ECO:0000313" key="12">
    <source>
        <dbReference type="Proteomes" id="UP000663834"/>
    </source>
</evidence>
<organism evidence="11 12">
    <name type="scientific">Rotaria magnacalcarata</name>
    <dbReference type="NCBI Taxonomy" id="392030"/>
    <lineage>
        <taxon>Eukaryota</taxon>
        <taxon>Metazoa</taxon>
        <taxon>Spiralia</taxon>
        <taxon>Gnathifera</taxon>
        <taxon>Rotifera</taxon>
        <taxon>Eurotatoria</taxon>
        <taxon>Bdelloidea</taxon>
        <taxon>Philodinida</taxon>
        <taxon>Philodinidae</taxon>
        <taxon>Rotaria</taxon>
    </lineage>
</organism>
<dbReference type="Gene3D" id="3.20.20.70">
    <property type="entry name" value="Aldolase class I"/>
    <property type="match status" value="3"/>
</dbReference>
<dbReference type="FunFam" id="3.20.20.70:FF:000202">
    <property type="entry name" value="Alpha-galactosidase"/>
    <property type="match status" value="1"/>
</dbReference>
<keyword evidence="4 9" id="KW-0732">Signal</keyword>
<sequence length="1012" mass="110625">MFLKSLLLIILYFRYSCGLNNGLGRTPQMGWNSWNHFGCNINEKLIQQTADIIVATGLAAAGYEYVNMDDCWQVSRDSQGTIQADPNAFPSGIPALVDYVHSRKLKYGLYSDAGFKTCAGRPGSLHYEIIDAKTYAAWGVDYLKYDNCNSDGTIPELRYPVMRDALNASGRPIFYSMCEWGVDKPALWAPNVGNSWRTTGDISDKWKSMLDNIDINNEFADKAGPGGWNDPDNKAGPGGWNDPDMLEVGNGGMTDSEYISHFSLWAISKAPLLIGCDVSKMSAATLSTLTNPEVIAVNQDPLGVQGKKVAFASSQLPNTTSDVAVTNCTSLSATIAPERLQWSYNPQDGSIRSKLNGQCLSIDSCSTSEAANIVVSECQINDPSAQCQGKNQQWTINTSDQSIISQMNGKCLDVYNFDGPSVDAFSCNKQDNQAWLWSPNDGTVRSKHNGECLTLKASLEVWAGSLVNGSQAVVLLNRNEFGSESITVDWKDIGFPIDHSAVVRDLWARKDIGTFTGWNSWNHFGCNINEKLIQQTADIIVATGLAAAGYQYVNMDDCWQVSRDSQGTIQADPNAFPSGIPALVDYVQSRKLKFGLYSDAGFKTCDGRPGSLHYEIIDAKTYAAWGVDYLKYDNCNSDGTIPELRYPVMRDALNASGRPIFYSMCEWGVDKPALWAPNVGNSWRTTGDISDKWKSMLDNIDINNEFADKAGPGGWNDPDMLEVGNGGMTDSEYISHFSLWAISKAPLLIGCDVSKMSAATLSTLTNPEVIAVNQDPLGVQGKKVAFASSQLPNTTSDVAVTNCTSLSATIAPERLQWSYNPQDGSIRSKLNGQCLSIDSCSTSEAANIVVSECQINDPSAQCQGKNQQWTINTSDQSIISQMNGKCLDVYNFDGPSVDAFSCNKQDNQAWLWSPNDGTVRSKHNGECLTLKASLEVWAGSLVNGSQAVVLLNRNEFGSESITVDWKDIGFPIDHSAVVRDLWARKDIGTFTGNYTSPKIDYHSVMMLKITLS</sequence>
<dbReference type="OrthoDB" id="5795902at2759"/>
<dbReference type="InterPro" id="IPR013785">
    <property type="entry name" value="Aldolase_TIM"/>
</dbReference>
<reference evidence="11" key="1">
    <citation type="submission" date="2021-02" db="EMBL/GenBank/DDBJ databases">
        <authorList>
            <person name="Nowell W R."/>
        </authorList>
    </citation>
    <scope>NUCLEOTIDE SEQUENCE</scope>
</reference>
<dbReference type="FunFam" id="3.20.20.70:FF:000093">
    <property type="entry name" value="Alpha-galactosidase"/>
    <property type="match status" value="1"/>
</dbReference>
<comment type="similarity">
    <text evidence="2 8">Belongs to the glycosyl hydrolase 27 family.</text>
</comment>